<keyword evidence="2" id="KW-1185">Reference proteome</keyword>
<proteinExistence type="predicted"/>
<gene>
    <name evidence="1" type="ORF">RIF29_40458</name>
</gene>
<organism evidence="1 2">
    <name type="scientific">Crotalaria pallida</name>
    <name type="common">Smooth rattlebox</name>
    <name type="synonym">Crotalaria striata</name>
    <dbReference type="NCBI Taxonomy" id="3830"/>
    <lineage>
        <taxon>Eukaryota</taxon>
        <taxon>Viridiplantae</taxon>
        <taxon>Streptophyta</taxon>
        <taxon>Embryophyta</taxon>
        <taxon>Tracheophyta</taxon>
        <taxon>Spermatophyta</taxon>
        <taxon>Magnoliopsida</taxon>
        <taxon>eudicotyledons</taxon>
        <taxon>Gunneridae</taxon>
        <taxon>Pentapetalae</taxon>
        <taxon>rosids</taxon>
        <taxon>fabids</taxon>
        <taxon>Fabales</taxon>
        <taxon>Fabaceae</taxon>
        <taxon>Papilionoideae</taxon>
        <taxon>50 kb inversion clade</taxon>
        <taxon>genistoids sensu lato</taxon>
        <taxon>core genistoids</taxon>
        <taxon>Crotalarieae</taxon>
        <taxon>Crotalaria</taxon>
    </lineage>
</organism>
<accession>A0AAN9HQP8</accession>
<evidence type="ECO:0000313" key="2">
    <source>
        <dbReference type="Proteomes" id="UP001372338"/>
    </source>
</evidence>
<dbReference type="AlphaFoldDB" id="A0AAN9HQP8"/>
<sequence length="70" mass="8066">MKFCGNNLVHLDDEYELCYDYLSLIKIASGRDHEMPMTFLKRSESNSVVADGSRMRTMTLRAKSNFHSFG</sequence>
<protein>
    <submittedName>
        <fullName evidence="1">Uncharacterized protein</fullName>
    </submittedName>
</protein>
<dbReference type="Proteomes" id="UP001372338">
    <property type="component" value="Unassembled WGS sequence"/>
</dbReference>
<dbReference type="EMBL" id="JAYWIO010000008">
    <property type="protein sequence ID" value="KAK7245611.1"/>
    <property type="molecule type" value="Genomic_DNA"/>
</dbReference>
<reference evidence="1 2" key="1">
    <citation type="submission" date="2024-01" db="EMBL/GenBank/DDBJ databases">
        <title>The genomes of 5 underutilized Papilionoideae crops provide insights into root nodulation and disease resistanc.</title>
        <authorList>
            <person name="Yuan L."/>
        </authorList>
    </citation>
    <scope>NUCLEOTIDE SEQUENCE [LARGE SCALE GENOMIC DNA]</scope>
    <source>
        <strain evidence="1">ZHUSHIDOU_FW_LH</strain>
        <tissue evidence="1">Leaf</tissue>
    </source>
</reference>
<evidence type="ECO:0000313" key="1">
    <source>
        <dbReference type="EMBL" id="KAK7245611.1"/>
    </source>
</evidence>
<name>A0AAN9HQP8_CROPI</name>
<comment type="caution">
    <text evidence="1">The sequence shown here is derived from an EMBL/GenBank/DDBJ whole genome shotgun (WGS) entry which is preliminary data.</text>
</comment>